<sequence length="168" mass="17899">MITLPNSIFLLTTLLLLLSHPTHQTHVVIETAILSATHFDGPPPSTPPSGLTPFTLSHFTATNTTTSRSLSATLLTSKGSTTCSVPVTARDVVSDVMYACEDGVYFGYPREGHVVVLGWVGTTTQDVIGNGHGDVQLQCDGDGDVCSQVGEKELRIEKVFTWVDPGSI</sequence>
<comment type="caution">
    <text evidence="2">The sequence shown here is derived from an EMBL/GenBank/DDBJ whole genome shotgun (WGS) entry which is preliminary data.</text>
</comment>
<evidence type="ECO:0000313" key="2">
    <source>
        <dbReference type="EMBL" id="KAF2733718.1"/>
    </source>
</evidence>
<dbReference type="EMBL" id="ML996157">
    <property type="protein sequence ID" value="KAF2733718.1"/>
    <property type="molecule type" value="Genomic_DNA"/>
</dbReference>
<name>A0A9P4QYU6_9PLEO</name>
<accession>A0A9P4QYU6</accession>
<evidence type="ECO:0000313" key="3">
    <source>
        <dbReference type="Proteomes" id="UP000799444"/>
    </source>
</evidence>
<feature type="signal peptide" evidence="1">
    <location>
        <begin position="1"/>
        <end position="24"/>
    </location>
</feature>
<organism evidence="2 3">
    <name type="scientific">Polyplosphaeria fusca</name>
    <dbReference type="NCBI Taxonomy" id="682080"/>
    <lineage>
        <taxon>Eukaryota</taxon>
        <taxon>Fungi</taxon>
        <taxon>Dikarya</taxon>
        <taxon>Ascomycota</taxon>
        <taxon>Pezizomycotina</taxon>
        <taxon>Dothideomycetes</taxon>
        <taxon>Pleosporomycetidae</taxon>
        <taxon>Pleosporales</taxon>
        <taxon>Tetraplosphaeriaceae</taxon>
        <taxon>Polyplosphaeria</taxon>
    </lineage>
</organism>
<keyword evidence="1" id="KW-0732">Signal</keyword>
<dbReference type="Proteomes" id="UP000799444">
    <property type="component" value="Unassembled WGS sequence"/>
</dbReference>
<gene>
    <name evidence="2" type="ORF">EJ04DRAFT_512986</name>
</gene>
<protein>
    <submittedName>
        <fullName evidence="2">Uncharacterized protein</fullName>
    </submittedName>
</protein>
<proteinExistence type="predicted"/>
<evidence type="ECO:0000256" key="1">
    <source>
        <dbReference type="SAM" id="SignalP"/>
    </source>
</evidence>
<reference evidence="2" key="1">
    <citation type="journal article" date="2020" name="Stud. Mycol.">
        <title>101 Dothideomycetes genomes: a test case for predicting lifestyles and emergence of pathogens.</title>
        <authorList>
            <person name="Haridas S."/>
            <person name="Albert R."/>
            <person name="Binder M."/>
            <person name="Bloem J."/>
            <person name="Labutti K."/>
            <person name="Salamov A."/>
            <person name="Andreopoulos B."/>
            <person name="Baker S."/>
            <person name="Barry K."/>
            <person name="Bills G."/>
            <person name="Bluhm B."/>
            <person name="Cannon C."/>
            <person name="Castanera R."/>
            <person name="Culley D."/>
            <person name="Daum C."/>
            <person name="Ezra D."/>
            <person name="Gonzalez J."/>
            <person name="Henrissat B."/>
            <person name="Kuo A."/>
            <person name="Liang C."/>
            <person name="Lipzen A."/>
            <person name="Lutzoni F."/>
            <person name="Magnuson J."/>
            <person name="Mondo S."/>
            <person name="Nolan M."/>
            <person name="Ohm R."/>
            <person name="Pangilinan J."/>
            <person name="Park H.-J."/>
            <person name="Ramirez L."/>
            <person name="Alfaro M."/>
            <person name="Sun H."/>
            <person name="Tritt A."/>
            <person name="Yoshinaga Y."/>
            <person name="Zwiers L.-H."/>
            <person name="Turgeon B."/>
            <person name="Goodwin S."/>
            <person name="Spatafora J."/>
            <person name="Crous P."/>
            <person name="Grigoriev I."/>
        </authorList>
    </citation>
    <scope>NUCLEOTIDE SEQUENCE</scope>
    <source>
        <strain evidence="2">CBS 125425</strain>
    </source>
</reference>
<dbReference type="AlphaFoldDB" id="A0A9P4QYU6"/>
<feature type="chain" id="PRO_5040439105" evidence="1">
    <location>
        <begin position="25"/>
        <end position="168"/>
    </location>
</feature>
<keyword evidence="3" id="KW-1185">Reference proteome</keyword>